<dbReference type="CDD" id="cd00200">
    <property type="entry name" value="WD40"/>
    <property type="match status" value="2"/>
</dbReference>
<dbReference type="InterPro" id="IPR027417">
    <property type="entry name" value="P-loop_NTPase"/>
</dbReference>
<dbReference type="SUPFAM" id="SSF52540">
    <property type="entry name" value="P-loop containing nucleoside triphosphate hydrolases"/>
    <property type="match status" value="1"/>
</dbReference>
<dbReference type="InterPro" id="IPR020472">
    <property type="entry name" value="WD40_PAC1"/>
</dbReference>
<dbReference type="CDD" id="cd21037">
    <property type="entry name" value="MLKL_NTD"/>
    <property type="match status" value="1"/>
</dbReference>
<evidence type="ECO:0000313" key="7">
    <source>
        <dbReference type="Proteomes" id="UP000602905"/>
    </source>
</evidence>
<evidence type="ECO:0000259" key="5">
    <source>
        <dbReference type="PROSITE" id="PS50837"/>
    </source>
</evidence>
<dbReference type="InterPro" id="IPR056884">
    <property type="entry name" value="NPHP3-like_N"/>
</dbReference>
<gene>
    <name evidence="6" type="ORF">RHS03_03448</name>
</gene>
<dbReference type="PRINTS" id="PR00320">
    <property type="entry name" value="GPROTEINBRPT"/>
</dbReference>
<dbReference type="EMBL" id="JACYCD010000049">
    <property type="protein sequence ID" value="KAF8708138.1"/>
    <property type="molecule type" value="Genomic_DNA"/>
</dbReference>
<dbReference type="Pfam" id="PF24883">
    <property type="entry name" value="NPHP3_N"/>
    <property type="match status" value="1"/>
</dbReference>
<keyword evidence="1 3" id="KW-0853">WD repeat</keyword>
<dbReference type="PANTHER" id="PTHR44129">
    <property type="entry name" value="WD REPEAT-CONTAINING PROTEIN POP1"/>
    <property type="match status" value="1"/>
</dbReference>
<dbReference type="Pfam" id="PF00400">
    <property type="entry name" value="WD40"/>
    <property type="match status" value="11"/>
</dbReference>
<feature type="repeat" description="WD" evidence="3">
    <location>
        <begin position="1153"/>
        <end position="1194"/>
    </location>
</feature>
<dbReference type="PROSITE" id="PS50082">
    <property type="entry name" value="WD_REPEATS_2"/>
    <property type="match status" value="10"/>
</dbReference>
<dbReference type="InterPro" id="IPR015943">
    <property type="entry name" value="WD40/YVTN_repeat-like_dom_sf"/>
</dbReference>
<dbReference type="InterPro" id="IPR007111">
    <property type="entry name" value="NACHT_NTPase"/>
</dbReference>
<evidence type="ECO:0000256" key="3">
    <source>
        <dbReference type="PROSITE-ProRule" id="PRU00221"/>
    </source>
</evidence>
<feature type="repeat" description="WD" evidence="3">
    <location>
        <begin position="893"/>
        <end position="934"/>
    </location>
</feature>
<proteinExistence type="predicted"/>
<feature type="repeat" description="WD" evidence="3">
    <location>
        <begin position="1110"/>
        <end position="1151"/>
    </location>
</feature>
<keyword evidence="2" id="KW-0677">Repeat</keyword>
<dbReference type="PROSITE" id="PS50837">
    <property type="entry name" value="NACHT"/>
    <property type="match status" value="1"/>
</dbReference>
<feature type="repeat" description="WD" evidence="3">
    <location>
        <begin position="1258"/>
        <end position="1292"/>
    </location>
</feature>
<feature type="region of interest" description="Disordered" evidence="4">
    <location>
        <begin position="21"/>
        <end position="48"/>
    </location>
</feature>
<feature type="domain" description="NACHT" evidence="5">
    <location>
        <begin position="251"/>
        <end position="396"/>
    </location>
</feature>
<dbReference type="SMART" id="SM00320">
    <property type="entry name" value="WD40"/>
    <property type="match status" value="13"/>
</dbReference>
<reference evidence="6" key="1">
    <citation type="submission" date="2020-09" db="EMBL/GenBank/DDBJ databases">
        <title>Comparative genome analyses of four rice-infecting Rhizoctonia solani isolates reveal extensive enrichment of homogalacturonan modification genes.</title>
        <authorList>
            <person name="Lee D.-Y."/>
            <person name="Jeon J."/>
            <person name="Kim K.-T."/>
            <person name="Cheong K."/>
            <person name="Song H."/>
            <person name="Choi G."/>
            <person name="Ko J."/>
            <person name="Opiyo S.O."/>
            <person name="Zuo S."/>
            <person name="Madhav S."/>
            <person name="Lee Y.-H."/>
            <person name="Wang G.-L."/>
        </authorList>
    </citation>
    <scope>NUCLEOTIDE SEQUENCE</scope>
    <source>
        <strain evidence="6">AG1-IA WGL</strain>
    </source>
</reference>
<dbReference type="InterPro" id="IPR019775">
    <property type="entry name" value="WD40_repeat_CS"/>
</dbReference>
<dbReference type="PROSITE" id="PS00678">
    <property type="entry name" value="WD_REPEATS_1"/>
    <property type="match status" value="5"/>
</dbReference>
<comment type="caution">
    <text evidence="6">The sequence shown here is derived from an EMBL/GenBank/DDBJ whole genome shotgun (WGS) entry which is preliminary data.</text>
</comment>
<feature type="repeat" description="WD" evidence="3">
    <location>
        <begin position="1022"/>
        <end position="1063"/>
    </location>
</feature>
<dbReference type="Gene3D" id="2.130.10.10">
    <property type="entry name" value="YVTN repeat-like/Quinoprotein amine dehydrogenase"/>
    <property type="match status" value="6"/>
</dbReference>
<name>A0A8H7HSZ9_9AGAM</name>
<feature type="repeat" description="WD" evidence="3">
    <location>
        <begin position="1067"/>
        <end position="1108"/>
    </location>
</feature>
<dbReference type="InterPro" id="IPR050349">
    <property type="entry name" value="WD_LIS1/nudF_dynein_reg"/>
</dbReference>
<feature type="non-terminal residue" evidence="6">
    <location>
        <position position="1"/>
    </location>
</feature>
<evidence type="ECO:0000313" key="6">
    <source>
        <dbReference type="EMBL" id="KAF8708138.1"/>
    </source>
</evidence>
<accession>A0A8H7HSZ9</accession>
<evidence type="ECO:0000256" key="2">
    <source>
        <dbReference type="ARBA" id="ARBA00022737"/>
    </source>
</evidence>
<organism evidence="6 7">
    <name type="scientific">Rhizoctonia solani</name>
    <dbReference type="NCBI Taxonomy" id="456999"/>
    <lineage>
        <taxon>Eukaryota</taxon>
        <taxon>Fungi</taxon>
        <taxon>Dikarya</taxon>
        <taxon>Basidiomycota</taxon>
        <taxon>Agaricomycotina</taxon>
        <taxon>Agaricomycetes</taxon>
        <taxon>Cantharellales</taxon>
        <taxon>Ceratobasidiaceae</taxon>
        <taxon>Rhizoctonia</taxon>
    </lineage>
</organism>
<dbReference type="InterPro" id="IPR059179">
    <property type="entry name" value="MLKL-like_MCAfunc"/>
</dbReference>
<evidence type="ECO:0000256" key="4">
    <source>
        <dbReference type="SAM" id="MobiDB-lite"/>
    </source>
</evidence>
<sequence length="1486" mass="163870">MPFIVKLRDIFSYPKKKWKEHRNAGSESAPSRHTESCNPLGTTGTDTCDKRPTAWNTIRSLITVIESGANAIGLPISGLKAFVDRLESACEERKEYAELAAQLNTILDELANHMDQPIGTEMTGSVKRIHADIEDEIKKVTERQEIAMGRRLISAMEEANQIVDCYRRIDGYLQRLTLNANFSVLKAANEQTVYVKKQSVESRLRNMSPAMAAVFDSAESHNLRRRSCAPGTRTAQIKLLLDWAHDPEVGRTCWMNGMAGTGKTTIAYSVCETLKNDYQLAGSFFCSRTIPECRQVKYIIPSIAYQLARFSLPFHEELDKTLVADPDTHTLTLKTQYEKLIVEPLLKSQNTFPTSFIVVIDALDECENEESVGHVLDLLLSTEYTLPVRYIVSSRPEKEITRRMEKRGDANDDPRLVLYELDVSSAGSDIDLYMRYELQGVPLTNDQISEIVERCGSFFIYASTACRYIKQAYEIDEVNDALGVLMDSTVIPMEQDDKNVIDHLYTTILATAFRKSEMIQKNKEKLRNILETVLVTPLHASFPDFMLSEDRSKDLCCERGRRHAEMAKVSLELISKAKPQFNICGLPSSHLLDSEVEDLDVRIGNSIAKGLPYACRHWPTHLGFAGHQDKFVGLVHDFFSSRLLLWMEIMNLTKQIHYGTAMIQSVKKWCSVGLCAYCILHADIHNIQEQKAPEGLIKLVHDASQFVTVYANHPVSLSTPHIYVSMLPFWPPCRPVSAAYMPRTIGVIEPKGTAIARRRMALIATWRVSTWLIKSICLSADGRRLVAPTENSIEVYDTSTGESISSLTIERATGVHSVAISPDGTQVAFAKYRTAYIWNVGNQDTTADLFPNLTLSINYIAFSPDGSRVACGTDDGDVHIHALRADATSVSPLKGHTKEVTSIAFSPGGLHLASASWDKTVRVWDVQTGQTVGEPFKEHTSYVFSVSYSPDGSRLASASLDHSIQVRDVSSGAKAPKPLTIHTPDPASIAFSPSGAFIASGSGDKAIRVYDARTGQIVLGPLEGHTDKANSVIFSPDSARLYSCSRDGTVRIWDVQDLGAAHTLPIVPALSSAVYCIRYSHTGQRLVSGSEDGTLHVWNVKTGELVMEPLRGHQETVLSVDYSHSNAYIASSSLDGTLRIWDALSGEDIHGPIKGHSAAVPCVRFSPDNSCIASGSSDGTVRIWDVTSGQQIVELFRAQEFHVITSVDFSPNEQQLAFSYGHDSDLGNSEDPVDGAIRVVDRFTGDTVVGPIDAHGFISSIEFSSDGMRLVSGSYDKPVRIWDVQTGKQLVACGEDDGGTHGDDSDSNDDRAHGNYVFSVAFSPNGRYVASGSFDETMCIWDAENGNLIFGPLKAHTSPVYCVKFSPDSSHVASCSEDGTIRFWSLASCEASVQDSMLTASDGGQQLAPNLERQTGSGSWSLDGVGWVVLHGHRVVWVPSDLRPRLTHPPEEFMIADRGCLILNLDGLNVGDKWQDCYRPSHDTFT</sequence>
<dbReference type="PROSITE" id="PS50294">
    <property type="entry name" value="WD_REPEATS_REGION"/>
    <property type="match status" value="10"/>
</dbReference>
<feature type="repeat" description="WD" evidence="3">
    <location>
        <begin position="1353"/>
        <end position="1394"/>
    </location>
</feature>
<dbReference type="OrthoDB" id="2804352at2759"/>
<dbReference type="InterPro" id="IPR001680">
    <property type="entry name" value="WD40_rpt"/>
</dbReference>
<feature type="repeat" description="WD" evidence="3">
    <location>
        <begin position="1310"/>
        <end position="1351"/>
    </location>
</feature>
<feature type="repeat" description="WD" evidence="3">
    <location>
        <begin position="979"/>
        <end position="1020"/>
    </location>
</feature>
<dbReference type="Gene3D" id="3.40.50.300">
    <property type="entry name" value="P-loop containing nucleotide triphosphate hydrolases"/>
    <property type="match status" value="1"/>
</dbReference>
<feature type="compositionally biased region" description="Polar residues" evidence="4">
    <location>
        <begin position="36"/>
        <end position="46"/>
    </location>
</feature>
<feature type="repeat" description="WD" evidence="3">
    <location>
        <begin position="936"/>
        <end position="977"/>
    </location>
</feature>
<dbReference type="InterPro" id="IPR036322">
    <property type="entry name" value="WD40_repeat_dom_sf"/>
</dbReference>
<protein>
    <submittedName>
        <fullName evidence="6">WD40 repeat-like protein</fullName>
    </submittedName>
</protein>
<evidence type="ECO:0000256" key="1">
    <source>
        <dbReference type="ARBA" id="ARBA00022574"/>
    </source>
</evidence>
<dbReference type="Proteomes" id="UP000602905">
    <property type="component" value="Unassembled WGS sequence"/>
</dbReference>
<dbReference type="SUPFAM" id="SSF50978">
    <property type="entry name" value="WD40 repeat-like"/>
    <property type="match status" value="3"/>
</dbReference>